<dbReference type="AlphaFoldDB" id="A0A5P8KFT7"/>
<feature type="chain" id="PRO_5039701439" evidence="1">
    <location>
        <begin position="35"/>
        <end position="71"/>
    </location>
</feature>
<keyword evidence="1" id="KW-0732">Signal</keyword>
<name>A0A5P8KFT7_9ACTN</name>
<reference evidence="2 3" key="1">
    <citation type="submission" date="2019-10" db="EMBL/GenBank/DDBJ databases">
        <title>Streptomyces sp. strain GY16 isolated from leaves of Broussonetia papyrifera.</title>
        <authorList>
            <person name="Mo P."/>
        </authorList>
    </citation>
    <scope>NUCLEOTIDE SEQUENCE [LARGE SCALE GENOMIC DNA]</scope>
    <source>
        <strain evidence="2 3">GY16</strain>
    </source>
</reference>
<gene>
    <name evidence="2" type="ORF">F9278_45025</name>
</gene>
<evidence type="ECO:0000256" key="1">
    <source>
        <dbReference type="SAM" id="SignalP"/>
    </source>
</evidence>
<keyword evidence="3" id="KW-1185">Reference proteome</keyword>
<protein>
    <submittedName>
        <fullName evidence="2">Uncharacterized protein</fullName>
    </submittedName>
</protein>
<sequence>MAASIRVRRLVVGATATGLLAGGAALGLTGPAAATPAVATVTAGDHHDRCDWKKGHWAKKRVKGHRDCHHR</sequence>
<dbReference type="KEGG" id="sphv:F9278_45025"/>
<evidence type="ECO:0000313" key="3">
    <source>
        <dbReference type="Proteomes" id="UP000327294"/>
    </source>
</evidence>
<evidence type="ECO:0000313" key="2">
    <source>
        <dbReference type="EMBL" id="QFR02136.1"/>
    </source>
</evidence>
<dbReference type="RefSeq" id="WP_152173456.1">
    <property type="nucleotide sequence ID" value="NZ_CP045096.1"/>
</dbReference>
<dbReference type="Proteomes" id="UP000327294">
    <property type="component" value="Chromosome"/>
</dbReference>
<proteinExistence type="predicted"/>
<accession>A0A5P8KFT7</accession>
<feature type="signal peptide" evidence="1">
    <location>
        <begin position="1"/>
        <end position="34"/>
    </location>
</feature>
<organism evidence="2 3">
    <name type="scientific">Streptomyces phaeolivaceus</name>
    <dbReference type="NCBI Taxonomy" id="2653200"/>
    <lineage>
        <taxon>Bacteria</taxon>
        <taxon>Bacillati</taxon>
        <taxon>Actinomycetota</taxon>
        <taxon>Actinomycetes</taxon>
        <taxon>Kitasatosporales</taxon>
        <taxon>Streptomycetaceae</taxon>
        <taxon>Streptomyces</taxon>
    </lineage>
</organism>
<dbReference type="EMBL" id="CP045096">
    <property type="protein sequence ID" value="QFR02136.1"/>
    <property type="molecule type" value="Genomic_DNA"/>
</dbReference>